<dbReference type="Proteomes" id="UP001295740">
    <property type="component" value="Unassembled WGS sequence"/>
</dbReference>
<feature type="compositionally biased region" description="Basic and acidic residues" evidence="1">
    <location>
        <begin position="29"/>
        <end position="41"/>
    </location>
</feature>
<evidence type="ECO:0000313" key="3">
    <source>
        <dbReference type="Proteomes" id="UP001295740"/>
    </source>
</evidence>
<proteinExistence type="predicted"/>
<feature type="compositionally biased region" description="Polar residues" evidence="1">
    <location>
        <begin position="42"/>
        <end position="53"/>
    </location>
</feature>
<accession>A0AAI8YMN4</accession>
<organism evidence="2 3">
    <name type="scientific">Anthostomella pinea</name>
    <dbReference type="NCBI Taxonomy" id="933095"/>
    <lineage>
        <taxon>Eukaryota</taxon>
        <taxon>Fungi</taxon>
        <taxon>Dikarya</taxon>
        <taxon>Ascomycota</taxon>
        <taxon>Pezizomycotina</taxon>
        <taxon>Sordariomycetes</taxon>
        <taxon>Xylariomycetidae</taxon>
        <taxon>Xylariales</taxon>
        <taxon>Xylariaceae</taxon>
        <taxon>Anthostomella</taxon>
    </lineage>
</organism>
<sequence length="295" mass="34062">MGILDKKKFNHFKATSHPNTFKPPPMRALNKEKVNHGKTTRDANSSEPGSSLQVEELNNKLKRLTMGLLDKEKVNHGTAGPPKVTKPQKKQVYHGTATNLKVVKPRPAPDDKAKAFLTVNKLLLEERIPKTALAYTVHDWDSGCVAIARKETPGSRPDLTVGHNGNCQCLDVRMTHLCDHADRMVKQKRIMKARRDDLVLALKLRNPDVPKDLRLVVKKQRPLRPLTEEEKEEGTKIAKKNAKLWVEEDEEMKLWVDEEEEKHRRRVAEYSRGQVLMEKWKTDEAWQQRNVWKDW</sequence>
<dbReference type="AlphaFoldDB" id="A0AAI8YMN4"/>
<reference evidence="2" key="1">
    <citation type="submission" date="2023-10" db="EMBL/GenBank/DDBJ databases">
        <authorList>
            <person name="Hackl T."/>
        </authorList>
    </citation>
    <scope>NUCLEOTIDE SEQUENCE</scope>
</reference>
<dbReference type="EMBL" id="CAUWAG010000016">
    <property type="protein sequence ID" value="CAJ2510489.1"/>
    <property type="molecule type" value="Genomic_DNA"/>
</dbReference>
<feature type="region of interest" description="Disordered" evidence="1">
    <location>
        <begin position="1"/>
        <end position="53"/>
    </location>
</feature>
<evidence type="ECO:0000256" key="1">
    <source>
        <dbReference type="SAM" id="MobiDB-lite"/>
    </source>
</evidence>
<evidence type="ECO:0000313" key="2">
    <source>
        <dbReference type="EMBL" id="CAJ2510489.1"/>
    </source>
</evidence>
<name>A0AAI8YMN4_9PEZI</name>
<protein>
    <submittedName>
        <fullName evidence="2">Uu.00g132980.m01.CDS01</fullName>
    </submittedName>
</protein>
<gene>
    <name evidence="2" type="ORF">KHLLAP_LOCUS10957</name>
</gene>
<keyword evidence="3" id="KW-1185">Reference proteome</keyword>
<comment type="caution">
    <text evidence="2">The sequence shown here is derived from an EMBL/GenBank/DDBJ whole genome shotgun (WGS) entry which is preliminary data.</text>
</comment>